<dbReference type="GO" id="GO:0030170">
    <property type="term" value="F:pyridoxal phosphate binding"/>
    <property type="evidence" value="ECO:0007669"/>
    <property type="project" value="InterPro"/>
</dbReference>
<evidence type="ECO:0000256" key="5">
    <source>
        <dbReference type="RuleBase" id="RU003560"/>
    </source>
</evidence>
<dbReference type="PANTHER" id="PTHR43094">
    <property type="entry name" value="AMINOTRANSFERASE"/>
    <property type="match status" value="1"/>
</dbReference>
<comment type="caution">
    <text evidence="6">The sequence shown here is derived from an EMBL/GenBank/DDBJ whole genome shotgun (WGS) entry which is preliminary data.</text>
</comment>
<keyword evidence="2 6" id="KW-0032">Aminotransferase</keyword>
<dbReference type="GO" id="GO:0008483">
    <property type="term" value="F:transaminase activity"/>
    <property type="evidence" value="ECO:0007669"/>
    <property type="project" value="UniProtKB-KW"/>
</dbReference>
<dbReference type="SUPFAM" id="SSF53383">
    <property type="entry name" value="PLP-dependent transferases"/>
    <property type="match status" value="1"/>
</dbReference>
<dbReference type="InterPro" id="IPR015424">
    <property type="entry name" value="PyrdxlP-dep_Trfase"/>
</dbReference>
<accession>A0A5D4SD73</accession>
<reference evidence="6 7" key="1">
    <citation type="submission" date="2019-08" db="EMBL/GenBank/DDBJ databases">
        <title>Bacillus genomes from the desert of Cuatro Cienegas, Coahuila.</title>
        <authorList>
            <person name="Olmedo-Alvarez G."/>
        </authorList>
    </citation>
    <scope>NUCLEOTIDE SEQUENCE [LARGE SCALE GENOMIC DNA]</scope>
    <source>
        <strain evidence="6 7">CH37_1T</strain>
    </source>
</reference>
<dbReference type="EMBL" id="VTES01000006">
    <property type="protein sequence ID" value="TYS60621.1"/>
    <property type="molecule type" value="Genomic_DNA"/>
</dbReference>
<keyword evidence="3 6" id="KW-0808">Transferase</keyword>
<protein>
    <submittedName>
        <fullName evidence="6">Aspartate aminotransferase family protein</fullName>
    </submittedName>
</protein>
<evidence type="ECO:0000313" key="6">
    <source>
        <dbReference type="EMBL" id="TYS60621.1"/>
    </source>
</evidence>
<evidence type="ECO:0000256" key="1">
    <source>
        <dbReference type="ARBA" id="ARBA00008954"/>
    </source>
</evidence>
<comment type="similarity">
    <text evidence="1 5">Belongs to the class-III pyridoxal-phosphate-dependent aminotransferase family.</text>
</comment>
<dbReference type="AlphaFoldDB" id="A0A5D4SD73"/>
<proteinExistence type="inferred from homology"/>
<evidence type="ECO:0000313" key="7">
    <source>
        <dbReference type="Proteomes" id="UP000323732"/>
    </source>
</evidence>
<evidence type="ECO:0000256" key="2">
    <source>
        <dbReference type="ARBA" id="ARBA00022576"/>
    </source>
</evidence>
<dbReference type="InterPro" id="IPR049704">
    <property type="entry name" value="Aminotrans_3_PPA_site"/>
</dbReference>
<dbReference type="InterPro" id="IPR015421">
    <property type="entry name" value="PyrdxlP-dep_Trfase_major"/>
</dbReference>
<dbReference type="InterPro" id="IPR015422">
    <property type="entry name" value="PyrdxlP-dep_Trfase_small"/>
</dbReference>
<dbReference type="PIRSF" id="PIRSF000521">
    <property type="entry name" value="Transaminase_4ab_Lys_Orn"/>
    <property type="match status" value="1"/>
</dbReference>
<dbReference type="Proteomes" id="UP000323732">
    <property type="component" value="Unassembled WGS sequence"/>
</dbReference>
<name>A0A5D4SD73_9BACI</name>
<keyword evidence="4 5" id="KW-0663">Pyridoxal phosphate</keyword>
<dbReference type="PANTHER" id="PTHR43094:SF1">
    <property type="entry name" value="AMINOTRANSFERASE CLASS-III"/>
    <property type="match status" value="1"/>
</dbReference>
<sequence>MNQKHKVIHPFTFMPGYNLDSEDFNKTYANLVRGTGSWVVDNNEKEYLYLTTAVPTVGLGNQYVIEAIEKQMTTLSFGSTCAQTHPLVNRLAAKLTDKLGNEYSSVFFSNDGSGAVETAMKLAREYFIAKGTPKRTKFISLEGNYHGTTFGSGSVTQMGIKESFGPGLEGCLTAPAPNLYRPPIQGSEEEIIEHCVRSLENLIIQNDPETISALLLEPVQGVFGVVPLPKRYIQKVRAITKKYGILLIMDEVTTGIGRTGFWLASHELGITPDFVAISKGLTGGYFPMGATLIIEEVASVLYGKGGIFLHGSTQSGHPIGCAAALAVLDIIESSDLIGNSKVLGQYIIEELNKAISLHPFVGDIRGKGLMMAIEFVQDKETKESIDYQKGERLSRFLHEEGILGNFFNGTLLLYPPLNLSYKEANYLINGVVNAIKKLD</sequence>
<dbReference type="CDD" id="cd00610">
    <property type="entry name" value="OAT_like"/>
    <property type="match status" value="1"/>
</dbReference>
<dbReference type="Gene3D" id="3.40.640.10">
    <property type="entry name" value="Type I PLP-dependent aspartate aminotransferase-like (Major domain)"/>
    <property type="match status" value="1"/>
</dbReference>
<dbReference type="RefSeq" id="WP_148950768.1">
    <property type="nucleotide sequence ID" value="NZ_VTES01000006.1"/>
</dbReference>
<dbReference type="InterPro" id="IPR005814">
    <property type="entry name" value="Aminotrans_3"/>
</dbReference>
<dbReference type="Pfam" id="PF00202">
    <property type="entry name" value="Aminotran_3"/>
    <property type="match status" value="1"/>
</dbReference>
<gene>
    <name evidence="6" type="ORF">FZD47_20655</name>
</gene>
<evidence type="ECO:0000256" key="4">
    <source>
        <dbReference type="ARBA" id="ARBA00022898"/>
    </source>
</evidence>
<dbReference type="Gene3D" id="3.90.1150.10">
    <property type="entry name" value="Aspartate Aminotransferase, domain 1"/>
    <property type="match status" value="1"/>
</dbReference>
<dbReference type="PROSITE" id="PS00600">
    <property type="entry name" value="AA_TRANSFER_CLASS_3"/>
    <property type="match status" value="1"/>
</dbReference>
<evidence type="ECO:0000256" key="3">
    <source>
        <dbReference type="ARBA" id="ARBA00022679"/>
    </source>
</evidence>
<dbReference type="FunFam" id="3.40.640.10:FF:000014">
    <property type="entry name" value="Adenosylmethionine-8-amino-7-oxononanoate aminotransferase, probable"/>
    <property type="match status" value="1"/>
</dbReference>
<organism evidence="6 7">
    <name type="scientific">Bacillus infantis</name>
    <dbReference type="NCBI Taxonomy" id="324767"/>
    <lineage>
        <taxon>Bacteria</taxon>
        <taxon>Bacillati</taxon>
        <taxon>Bacillota</taxon>
        <taxon>Bacilli</taxon>
        <taxon>Bacillales</taxon>
        <taxon>Bacillaceae</taxon>
        <taxon>Bacillus</taxon>
    </lineage>
</organism>